<feature type="region of interest" description="Disordered" evidence="3">
    <location>
        <begin position="42"/>
        <end position="80"/>
    </location>
</feature>
<keyword evidence="4" id="KW-0472">Membrane</keyword>
<evidence type="ECO:0000256" key="3">
    <source>
        <dbReference type="SAM" id="MobiDB-lite"/>
    </source>
</evidence>
<dbReference type="Pfam" id="PF07690">
    <property type="entry name" value="MFS_1"/>
    <property type="match status" value="1"/>
</dbReference>
<evidence type="ECO:0000256" key="2">
    <source>
        <dbReference type="ARBA" id="ARBA00006727"/>
    </source>
</evidence>
<dbReference type="GO" id="GO:0022857">
    <property type="term" value="F:transmembrane transporter activity"/>
    <property type="evidence" value="ECO:0007669"/>
    <property type="project" value="InterPro"/>
</dbReference>
<name>A0A162YML3_DIDRA</name>
<feature type="transmembrane region" description="Helical" evidence="4">
    <location>
        <begin position="311"/>
        <end position="332"/>
    </location>
</feature>
<protein>
    <submittedName>
        <fullName evidence="6">Transmembrane transport</fullName>
    </submittedName>
</protein>
<evidence type="ECO:0000313" key="7">
    <source>
        <dbReference type="Proteomes" id="UP000076837"/>
    </source>
</evidence>
<feature type="transmembrane region" description="Helical" evidence="4">
    <location>
        <begin position="344"/>
        <end position="368"/>
    </location>
</feature>
<evidence type="ECO:0000313" key="6">
    <source>
        <dbReference type="EMBL" id="KZM20129.1"/>
    </source>
</evidence>
<feature type="transmembrane region" description="Helical" evidence="4">
    <location>
        <begin position="146"/>
        <end position="171"/>
    </location>
</feature>
<keyword evidence="4 6" id="KW-0812">Transmembrane</keyword>
<comment type="caution">
    <text evidence="6">The sequence shown here is derived from an EMBL/GenBank/DDBJ whole genome shotgun (WGS) entry which is preliminary data.</text>
</comment>
<reference evidence="6 7" key="1">
    <citation type="journal article" date="2016" name="Sci. Rep.">
        <title>Draft genome sequencing and secretome analysis of fungal phytopathogen Ascochyta rabiei provides insight into the necrotrophic effector repertoire.</title>
        <authorList>
            <person name="Verma S."/>
            <person name="Gazara R.K."/>
            <person name="Nizam S."/>
            <person name="Parween S."/>
            <person name="Chattopadhyay D."/>
            <person name="Verma P.K."/>
        </authorList>
    </citation>
    <scope>NUCLEOTIDE SEQUENCE [LARGE SCALE GENOMIC DNA]</scope>
    <source>
        <strain evidence="6 7">ArDII</strain>
    </source>
</reference>
<dbReference type="PANTHER" id="PTHR11360:SF287">
    <property type="entry name" value="MFS MONOCARBOXYLATE TRANSPORTER"/>
    <property type="match status" value="1"/>
</dbReference>
<feature type="transmembrane region" description="Helical" evidence="4">
    <location>
        <begin position="235"/>
        <end position="258"/>
    </location>
</feature>
<dbReference type="Proteomes" id="UP000076837">
    <property type="component" value="Unassembled WGS sequence"/>
</dbReference>
<evidence type="ECO:0000256" key="1">
    <source>
        <dbReference type="ARBA" id="ARBA00004141"/>
    </source>
</evidence>
<feature type="transmembrane region" description="Helical" evidence="4">
    <location>
        <begin position="178"/>
        <end position="196"/>
    </location>
</feature>
<comment type="similarity">
    <text evidence="2">Belongs to the major facilitator superfamily. Monocarboxylate porter (TC 2.A.1.13) family.</text>
</comment>
<dbReference type="InterPro" id="IPR020846">
    <property type="entry name" value="MFS_dom"/>
</dbReference>
<dbReference type="PROSITE" id="PS50850">
    <property type="entry name" value="MFS"/>
    <property type="match status" value="1"/>
</dbReference>
<feature type="transmembrane region" description="Helical" evidence="4">
    <location>
        <begin position="400"/>
        <end position="422"/>
    </location>
</feature>
<keyword evidence="7" id="KW-1185">Reference proteome</keyword>
<dbReference type="Gene3D" id="1.20.1250.20">
    <property type="entry name" value="MFS general substrate transporter like domains"/>
    <property type="match status" value="2"/>
</dbReference>
<comment type="subcellular location">
    <subcellularLocation>
        <location evidence="1">Membrane</location>
        <topology evidence="1">Multi-pass membrane protein</topology>
    </subcellularLocation>
</comment>
<dbReference type="InterPro" id="IPR050327">
    <property type="entry name" value="Proton-linked_MCT"/>
</dbReference>
<dbReference type="EMBL" id="JYNV01000285">
    <property type="protein sequence ID" value="KZM20129.1"/>
    <property type="molecule type" value="Genomic_DNA"/>
</dbReference>
<proteinExistence type="inferred from homology"/>
<dbReference type="PANTHER" id="PTHR11360">
    <property type="entry name" value="MONOCARBOXYLATE TRANSPORTER"/>
    <property type="match status" value="1"/>
</dbReference>
<dbReference type="SUPFAM" id="SSF103473">
    <property type="entry name" value="MFS general substrate transporter"/>
    <property type="match status" value="1"/>
</dbReference>
<accession>A0A162YML3</accession>
<dbReference type="InterPro" id="IPR011701">
    <property type="entry name" value="MFS"/>
</dbReference>
<feature type="transmembrane region" description="Helical" evidence="4">
    <location>
        <begin position="375"/>
        <end position="394"/>
    </location>
</feature>
<evidence type="ECO:0000256" key="4">
    <source>
        <dbReference type="SAM" id="Phobius"/>
    </source>
</evidence>
<gene>
    <name evidence="6" type="ORF">ST47_g8687</name>
</gene>
<feature type="transmembrane region" description="Helical" evidence="4">
    <location>
        <begin position="106"/>
        <end position="126"/>
    </location>
</feature>
<evidence type="ECO:0000259" key="5">
    <source>
        <dbReference type="PROSITE" id="PS50850"/>
    </source>
</evidence>
<organism evidence="6 7">
    <name type="scientific">Didymella rabiei</name>
    <name type="common">Chickpea ascochyta blight fungus</name>
    <name type="synonym">Mycosphaerella rabiei</name>
    <dbReference type="NCBI Taxonomy" id="5454"/>
    <lineage>
        <taxon>Eukaryota</taxon>
        <taxon>Fungi</taxon>
        <taxon>Dikarya</taxon>
        <taxon>Ascomycota</taxon>
        <taxon>Pezizomycotina</taxon>
        <taxon>Dothideomycetes</taxon>
        <taxon>Pleosporomycetidae</taxon>
        <taxon>Pleosporales</taxon>
        <taxon>Pleosporineae</taxon>
        <taxon>Didymellaceae</taxon>
        <taxon>Ascochyta</taxon>
    </lineage>
</organism>
<feature type="compositionally biased region" description="Polar residues" evidence="3">
    <location>
        <begin position="42"/>
        <end position="67"/>
    </location>
</feature>
<dbReference type="InterPro" id="IPR036259">
    <property type="entry name" value="MFS_trans_sf"/>
</dbReference>
<feature type="domain" description="Major facilitator superfamily (MFS) profile" evidence="5">
    <location>
        <begin position="310"/>
        <end position="514"/>
    </location>
</feature>
<sequence>MVALRSGYELEQASAARRNSELVELDAVDVLCHGTANNTSMQPSLYNGTSTAAVTQPGYTNETSASFHTPHHDSNSELNEINPHHEEAGAAEPEFSLPPVDGGKDAWLFLFSAFVLEILVWGFPFAYGIFQEYYSSHPPFEGSRNIALIGTCAMGLMYLSAPLVFGLLAWYPRARRSCIMVGLIIMCLSLGLSSLSTTVPHLIASQGVFYAIGGAMCYSPAITFMDEWFVKKKGLAFGCMWAGTGLGGVIIPLLLQFLLNRYGFRTTLRIWALVLFAATAPLTLFLKPRLPVAQTTSHRSFNLSFLKNKTFLILQLGNILEGFGYFVPSIYLPTYAKSLGASNSVSALTLILINIAAVFGCVAMGGIVDRWHISTCILVSTIGSTLSVFLLWGFSTSLPLLLVFCVVYGLFAGSYSTTYPGVMKAVDKSHQGVDLTMVFAVLAAGRGIGNVACGPVSEALIRAGEVGGEGLYGTEYGPLVLFTGISAALGGHFHIRNRHPRNPLPTRRCAAKAC</sequence>
<dbReference type="AlphaFoldDB" id="A0A162YML3"/>
<dbReference type="GO" id="GO:0016020">
    <property type="term" value="C:membrane"/>
    <property type="evidence" value="ECO:0007669"/>
    <property type="project" value="UniProtKB-SubCell"/>
</dbReference>
<feature type="transmembrane region" description="Helical" evidence="4">
    <location>
        <begin position="270"/>
        <end position="290"/>
    </location>
</feature>
<keyword evidence="4" id="KW-1133">Transmembrane helix</keyword>